<feature type="transmembrane region" description="Helical" evidence="4">
    <location>
        <begin position="29"/>
        <end position="50"/>
    </location>
</feature>
<keyword evidence="7" id="KW-1185">Reference proteome</keyword>
<reference evidence="6" key="2">
    <citation type="submission" date="2017-10" db="EMBL/GenBank/DDBJ databases">
        <title>Ladona fulva Genome sequencing and assembly.</title>
        <authorList>
            <person name="Murali S."/>
            <person name="Richards S."/>
            <person name="Bandaranaike D."/>
            <person name="Bellair M."/>
            <person name="Blankenburg K."/>
            <person name="Chao H."/>
            <person name="Dinh H."/>
            <person name="Doddapaneni H."/>
            <person name="Dugan-Rocha S."/>
            <person name="Elkadiri S."/>
            <person name="Gnanaolivu R."/>
            <person name="Hernandez B."/>
            <person name="Skinner E."/>
            <person name="Javaid M."/>
            <person name="Lee S."/>
            <person name="Li M."/>
            <person name="Ming W."/>
            <person name="Munidasa M."/>
            <person name="Muniz J."/>
            <person name="Nguyen L."/>
            <person name="Hughes D."/>
            <person name="Osuji N."/>
            <person name="Pu L.-L."/>
            <person name="Puazo M."/>
            <person name="Qu C."/>
            <person name="Quiroz J."/>
            <person name="Raj R."/>
            <person name="Weissenberger G."/>
            <person name="Xin Y."/>
            <person name="Zou X."/>
            <person name="Han Y."/>
            <person name="Worley K."/>
            <person name="Muzny D."/>
            <person name="Gibbs R."/>
        </authorList>
    </citation>
    <scope>NUCLEOTIDE SEQUENCE</scope>
    <source>
        <strain evidence="6">Sampled in the wild</strain>
    </source>
</reference>
<proteinExistence type="predicted"/>
<keyword evidence="1" id="KW-0479">Metal-binding</keyword>
<accession>A0A8K0KMZ3</accession>
<evidence type="ECO:0000256" key="1">
    <source>
        <dbReference type="ARBA" id="ARBA00022723"/>
    </source>
</evidence>
<dbReference type="Pfam" id="PF13771">
    <property type="entry name" value="zf-HC5HC2H"/>
    <property type="match status" value="1"/>
</dbReference>
<reference evidence="6" key="1">
    <citation type="submission" date="2013-04" db="EMBL/GenBank/DDBJ databases">
        <authorList>
            <person name="Qu J."/>
            <person name="Murali S.C."/>
            <person name="Bandaranaike D."/>
            <person name="Bellair M."/>
            <person name="Blankenburg K."/>
            <person name="Chao H."/>
            <person name="Dinh H."/>
            <person name="Doddapaneni H."/>
            <person name="Downs B."/>
            <person name="Dugan-Rocha S."/>
            <person name="Elkadiri S."/>
            <person name="Gnanaolivu R.D."/>
            <person name="Hernandez B."/>
            <person name="Javaid M."/>
            <person name="Jayaseelan J.C."/>
            <person name="Lee S."/>
            <person name="Li M."/>
            <person name="Ming W."/>
            <person name="Munidasa M."/>
            <person name="Muniz J."/>
            <person name="Nguyen L."/>
            <person name="Ongeri F."/>
            <person name="Osuji N."/>
            <person name="Pu L.-L."/>
            <person name="Puazo M."/>
            <person name="Qu C."/>
            <person name="Quiroz J."/>
            <person name="Raj R."/>
            <person name="Weissenberger G."/>
            <person name="Xin Y."/>
            <person name="Zou X."/>
            <person name="Han Y."/>
            <person name="Richards S."/>
            <person name="Worley K."/>
            <person name="Muzny D."/>
            <person name="Gibbs R."/>
        </authorList>
    </citation>
    <scope>NUCLEOTIDE SEQUENCE</scope>
    <source>
        <strain evidence="6">Sampled in the wild</strain>
    </source>
</reference>
<dbReference type="GO" id="GO:0008270">
    <property type="term" value="F:zinc ion binding"/>
    <property type="evidence" value="ECO:0007669"/>
    <property type="project" value="UniProtKB-KW"/>
</dbReference>
<dbReference type="GO" id="GO:0005634">
    <property type="term" value="C:nucleus"/>
    <property type="evidence" value="ECO:0007669"/>
    <property type="project" value="TreeGrafter"/>
</dbReference>
<evidence type="ECO:0000256" key="3">
    <source>
        <dbReference type="ARBA" id="ARBA00022833"/>
    </source>
</evidence>
<dbReference type="InterPro" id="IPR013083">
    <property type="entry name" value="Znf_RING/FYVE/PHD"/>
</dbReference>
<dbReference type="AlphaFoldDB" id="A0A8K0KMZ3"/>
<protein>
    <recommendedName>
        <fullName evidence="5">PHD-type domain-containing protein</fullName>
    </recommendedName>
</protein>
<dbReference type="Proteomes" id="UP000792457">
    <property type="component" value="Unassembled WGS sequence"/>
</dbReference>
<evidence type="ECO:0000256" key="4">
    <source>
        <dbReference type="SAM" id="Phobius"/>
    </source>
</evidence>
<feature type="domain" description="PHD-type" evidence="5">
    <location>
        <begin position="62"/>
        <end position="188"/>
    </location>
</feature>
<dbReference type="Gene3D" id="3.30.40.10">
    <property type="entry name" value="Zinc/RING finger domain, C3HC4 (zinc finger)"/>
    <property type="match status" value="1"/>
</dbReference>
<keyword evidence="3" id="KW-0862">Zinc</keyword>
<evidence type="ECO:0000259" key="5">
    <source>
        <dbReference type="PROSITE" id="PS51805"/>
    </source>
</evidence>
<dbReference type="PROSITE" id="PS51805">
    <property type="entry name" value="EPHD"/>
    <property type="match status" value="1"/>
</dbReference>
<evidence type="ECO:0000256" key="2">
    <source>
        <dbReference type="ARBA" id="ARBA00022771"/>
    </source>
</evidence>
<dbReference type="PANTHER" id="PTHR12420:SF42">
    <property type="entry name" value="G2_M PHASE-SPECIFIC E3 UBIQUITIN-PROTEIN LIGASE"/>
    <property type="match status" value="1"/>
</dbReference>
<evidence type="ECO:0000313" key="7">
    <source>
        <dbReference type="Proteomes" id="UP000792457"/>
    </source>
</evidence>
<keyword evidence="4" id="KW-0472">Membrane</keyword>
<organism evidence="6 7">
    <name type="scientific">Ladona fulva</name>
    <name type="common">Scarce chaser dragonfly</name>
    <name type="synonym">Libellula fulva</name>
    <dbReference type="NCBI Taxonomy" id="123851"/>
    <lineage>
        <taxon>Eukaryota</taxon>
        <taxon>Metazoa</taxon>
        <taxon>Ecdysozoa</taxon>
        <taxon>Arthropoda</taxon>
        <taxon>Hexapoda</taxon>
        <taxon>Insecta</taxon>
        <taxon>Pterygota</taxon>
        <taxon>Palaeoptera</taxon>
        <taxon>Odonata</taxon>
        <taxon>Epiprocta</taxon>
        <taxon>Anisoptera</taxon>
        <taxon>Libelluloidea</taxon>
        <taxon>Libellulidae</taxon>
        <taxon>Ladona</taxon>
    </lineage>
</organism>
<keyword evidence="2" id="KW-0863">Zinc-finger</keyword>
<keyword evidence="4" id="KW-1133">Transmembrane helix</keyword>
<gene>
    <name evidence="6" type="ORF">J437_LFUL011283</name>
</gene>
<dbReference type="InterPro" id="IPR034732">
    <property type="entry name" value="EPHD"/>
</dbReference>
<evidence type="ECO:0000313" key="6">
    <source>
        <dbReference type="EMBL" id="KAG8237254.1"/>
    </source>
</evidence>
<keyword evidence="4" id="KW-0812">Transmembrane</keyword>
<comment type="caution">
    <text evidence="6">The sequence shown here is derived from an EMBL/GenBank/DDBJ whole genome shotgun (WGS) entry which is preliminary data.</text>
</comment>
<dbReference type="EMBL" id="KZ309141">
    <property type="protein sequence ID" value="KAG8237254.1"/>
    <property type="molecule type" value="Genomic_DNA"/>
</dbReference>
<sequence length="262" mass="30375">MKLWMLSGCHVNGVRVTDDRFVVVVQENFLVFIFFYHLTLNLYSWLKLLIDHWKSSKISNGRFLVKMAPVKGSCDFCGRPSNPNNDVLYGPIHRMKDIKCHYYCLLFSSNLDQNGRDDEGILGFLLPDIKRELRRAKTVNCSYCRKPGGVTSCHANKCKKRFHLPCGLEKGSLHLFYDDFRSYCGEHRKKQRVPADVLSSRDVNCSICFDPIEDLTSNDSIWAPCCRKNGWFHRLCIQSGQVQRCHAKKWDIHTRPRCFMGA</sequence>
<dbReference type="OrthoDB" id="512616at2759"/>
<name>A0A8K0KMZ3_LADFU</name>
<dbReference type="InterPro" id="IPR051188">
    <property type="entry name" value="PHD-type_Zinc_Finger"/>
</dbReference>
<dbReference type="PANTHER" id="PTHR12420">
    <property type="entry name" value="PHD FINGER PROTEIN"/>
    <property type="match status" value="1"/>
</dbReference>